<feature type="compositionally biased region" description="Basic and acidic residues" evidence="7">
    <location>
        <begin position="119"/>
        <end position="137"/>
    </location>
</feature>
<dbReference type="PROSITE" id="PS50039">
    <property type="entry name" value="FORK_HEAD_3"/>
    <property type="match status" value="1"/>
</dbReference>
<feature type="compositionally biased region" description="Polar residues" evidence="7">
    <location>
        <begin position="354"/>
        <end position="363"/>
    </location>
</feature>
<feature type="domain" description="Fork-head" evidence="8">
    <location>
        <begin position="144"/>
        <end position="235"/>
    </location>
</feature>
<dbReference type="GO" id="GO:0000981">
    <property type="term" value="F:DNA-binding transcription factor activity, RNA polymerase II-specific"/>
    <property type="evidence" value="ECO:0007669"/>
    <property type="project" value="TreeGrafter"/>
</dbReference>
<dbReference type="EMBL" id="AZGZ01000025">
    <property type="protein sequence ID" value="KZZ88607.1"/>
    <property type="molecule type" value="Genomic_DNA"/>
</dbReference>
<dbReference type="Pfam" id="PF00250">
    <property type="entry name" value="Forkhead"/>
    <property type="match status" value="1"/>
</dbReference>
<dbReference type="SMART" id="SM00339">
    <property type="entry name" value="FH"/>
    <property type="match status" value="1"/>
</dbReference>
<evidence type="ECO:0000256" key="2">
    <source>
        <dbReference type="ARBA" id="ARBA00023015"/>
    </source>
</evidence>
<feature type="compositionally biased region" description="Pro residues" evidence="7">
    <location>
        <begin position="12"/>
        <end position="27"/>
    </location>
</feature>
<evidence type="ECO:0000259" key="8">
    <source>
        <dbReference type="PROSITE" id="PS50039"/>
    </source>
</evidence>
<keyword evidence="4" id="KW-0804">Transcription</keyword>
<dbReference type="InterPro" id="IPR036390">
    <property type="entry name" value="WH_DNA-bd_sf"/>
</dbReference>
<dbReference type="VEuPathDB" id="FungiDB:AAP_04930"/>
<gene>
    <name evidence="9" type="ORF">AAP_04930</name>
</gene>
<accession>A0A167WAR5</accession>
<dbReference type="InterPro" id="IPR001766">
    <property type="entry name" value="Fork_head_dom"/>
</dbReference>
<feature type="region of interest" description="Disordered" evidence="7">
    <location>
        <begin position="346"/>
        <end position="372"/>
    </location>
</feature>
<dbReference type="GO" id="GO:0005634">
    <property type="term" value="C:nucleus"/>
    <property type="evidence" value="ECO:0007669"/>
    <property type="project" value="UniProtKB-SubCell"/>
</dbReference>
<dbReference type="PANTHER" id="PTHR45881">
    <property type="entry name" value="CHECKPOINT SUPPRESSOR 1-LIKE, ISOFORM A-RELATED"/>
    <property type="match status" value="1"/>
</dbReference>
<evidence type="ECO:0000256" key="4">
    <source>
        <dbReference type="ARBA" id="ARBA00023163"/>
    </source>
</evidence>
<feature type="compositionally biased region" description="Basic residues" evidence="7">
    <location>
        <begin position="231"/>
        <end position="252"/>
    </location>
</feature>
<keyword evidence="5 6" id="KW-0539">Nucleus</keyword>
<protein>
    <submittedName>
        <fullName evidence="9">Forkhead domain-containing protein</fullName>
    </submittedName>
</protein>
<evidence type="ECO:0000256" key="5">
    <source>
        <dbReference type="ARBA" id="ARBA00023242"/>
    </source>
</evidence>
<evidence type="ECO:0000256" key="6">
    <source>
        <dbReference type="PROSITE-ProRule" id="PRU00089"/>
    </source>
</evidence>
<dbReference type="InterPro" id="IPR030456">
    <property type="entry name" value="TF_fork_head_CS_2"/>
</dbReference>
<keyword evidence="2" id="KW-0805">Transcription regulation</keyword>
<feature type="region of interest" description="Disordered" evidence="7">
    <location>
        <begin position="231"/>
        <end position="278"/>
    </location>
</feature>
<dbReference type="SUPFAM" id="SSF46785">
    <property type="entry name" value="Winged helix' DNA-binding domain"/>
    <property type="match status" value="1"/>
</dbReference>
<dbReference type="Proteomes" id="UP000242877">
    <property type="component" value="Unassembled WGS sequence"/>
</dbReference>
<organism evidence="9 10">
    <name type="scientific">Ascosphaera apis ARSEF 7405</name>
    <dbReference type="NCBI Taxonomy" id="392613"/>
    <lineage>
        <taxon>Eukaryota</taxon>
        <taxon>Fungi</taxon>
        <taxon>Dikarya</taxon>
        <taxon>Ascomycota</taxon>
        <taxon>Pezizomycotina</taxon>
        <taxon>Eurotiomycetes</taxon>
        <taxon>Eurotiomycetidae</taxon>
        <taxon>Onygenales</taxon>
        <taxon>Ascosphaeraceae</taxon>
        <taxon>Ascosphaera</taxon>
    </lineage>
</organism>
<evidence type="ECO:0000256" key="7">
    <source>
        <dbReference type="SAM" id="MobiDB-lite"/>
    </source>
</evidence>
<evidence type="ECO:0000256" key="1">
    <source>
        <dbReference type="ARBA" id="ARBA00004123"/>
    </source>
</evidence>
<dbReference type="PROSITE" id="PS00658">
    <property type="entry name" value="FORK_HEAD_2"/>
    <property type="match status" value="1"/>
</dbReference>
<reference evidence="9 10" key="1">
    <citation type="journal article" date="2016" name="Genome Biol. Evol.">
        <title>Divergent and convergent evolution of fungal pathogenicity.</title>
        <authorList>
            <person name="Shang Y."/>
            <person name="Xiao G."/>
            <person name="Zheng P."/>
            <person name="Cen K."/>
            <person name="Zhan S."/>
            <person name="Wang C."/>
        </authorList>
    </citation>
    <scope>NUCLEOTIDE SEQUENCE [LARGE SCALE GENOMIC DNA]</scope>
    <source>
        <strain evidence="9 10">ARSEF 7405</strain>
    </source>
</reference>
<evidence type="ECO:0000313" key="10">
    <source>
        <dbReference type="Proteomes" id="UP000242877"/>
    </source>
</evidence>
<dbReference type="GO" id="GO:0000978">
    <property type="term" value="F:RNA polymerase II cis-regulatory region sequence-specific DNA binding"/>
    <property type="evidence" value="ECO:0007669"/>
    <property type="project" value="TreeGrafter"/>
</dbReference>
<keyword evidence="10" id="KW-1185">Reference proteome</keyword>
<feature type="compositionally biased region" description="Low complexity" evidence="7">
    <location>
        <begin position="253"/>
        <end position="267"/>
    </location>
</feature>
<feature type="region of interest" description="Disordered" evidence="7">
    <location>
        <begin position="110"/>
        <end position="137"/>
    </location>
</feature>
<comment type="caution">
    <text evidence="9">The sequence shown here is derived from an EMBL/GenBank/DDBJ whole genome shotgun (WGS) entry which is preliminary data.</text>
</comment>
<dbReference type="InterPro" id="IPR036388">
    <property type="entry name" value="WH-like_DNA-bd_sf"/>
</dbReference>
<sequence length="372" mass="42329">MTSIPHESNILFPPPSRHPSPLYPEYPYPAQNRPETPYSQEDVYGPDSFSTSPEHYGYMTAEHIYREPVIPHGLPAIELSPTSYTAGYYSSSTSQDNFYAHGLVNYAGYPDSRQISPETSHHSPERKPVSPEDISKIDTDHAPYAQLIYRALMSSEDRMMSLQDIYTWVATNSKKVQDPSSKGWQNSIRHNLSMNAAFQPIKVTDQDGKPASVWVLTDEAVANGILSTTRYRKAMSNHTRRSPTPRRRKGGPKRAPTPLTRPTRTRPSNTVNTKMPSPGVELRRRELPSLFPDQRYMDFALYPSPTPYHLDVHDSKYPPQVDSASAYPDFTSSVLPKPELRPYRMPFLDHYPSPQRNQRSASQFGAYPHRFD</sequence>
<dbReference type="PANTHER" id="PTHR45881:SF5">
    <property type="entry name" value="FORK-HEAD DOMAIN-CONTAINING PROTEIN"/>
    <property type="match status" value="1"/>
</dbReference>
<proteinExistence type="predicted"/>
<feature type="region of interest" description="Disordered" evidence="7">
    <location>
        <begin position="1"/>
        <end position="51"/>
    </location>
</feature>
<feature type="DNA-binding region" description="Fork-head" evidence="6">
    <location>
        <begin position="144"/>
        <end position="235"/>
    </location>
</feature>
<evidence type="ECO:0000256" key="3">
    <source>
        <dbReference type="ARBA" id="ARBA00023125"/>
    </source>
</evidence>
<keyword evidence="3 6" id="KW-0238">DNA-binding</keyword>
<dbReference type="Gene3D" id="1.10.10.10">
    <property type="entry name" value="Winged helix-like DNA-binding domain superfamily/Winged helix DNA-binding domain"/>
    <property type="match status" value="1"/>
</dbReference>
<evidence type="ECO:0000313" key="9">
    <source>
        <dbReference type="EMBL" id="KZZ88607.1"/>
    </source>
</evidence>
<dbReference type="AlphaFoldDB" id="A0A167WAR5"/>
<dbReference type="OrthoDB" id="5954824at2759"/>
<name>A0A167WAR5_9EURO</name>
<comment type="subcellular location">
    <subcellularLocation>
        <location evidence="1 6">Nucleus</location>
    </subcellularLocation>
</comment>